<feature type="compositionally biased region" description="Polar residues" evidence="1">
    <location>
        <begin position="260"/>
        <end position="271"/>
    </location>
</feature>
<accession>A0AAD4I0F2</accession>
<feature type="region of interest" description="Disordered" evidence="1">
    <location>
        <begin position="240"/>
        <end position="271"/>
    </location>
</feature>
<reference evidence="4" key="1">
    <citation type="submission" date="2023-02" db="EMBL/GenBank/DDBJ databases">
        <authorList>
            <person name="Palmer J.M."/>
        </authorList>
    </citation>
    <scope>NUCLEOTIDE SEQUENCE</scope>
    <source>
        <strain evidence="4">FW57</strain>
    </source>
</reference>
<name>A0AAD4I0F2_9PEZI</name>
<sequence length="291" mass="31207">MRLISFVTSLACLGTLASAASKVEFDLVFPRDNQSYAPTPYMPVIFAVTNPERAMRLYPYLEFRVNQSVVGGTPYNLSRQMNWGAVDPTSNKPHFIYTFVDNFAAEGDWTLWWHITWRGCGKGRDGVFDGTLTKNQSTTGILFETRNDGQAVDLLAANNQRCLMSTQVVDGVPDESLTITDQALLKSGISTCLMVPPESDGRFGPSDFCNIKFDDAIAANVSADLNKLCAGTGNCPKPSTHVPAASTTTATQPTADNTAQSSPSPSTNSAQRLAGTGAVAVALGAFTFLLV</sequence>
<dbReference type="InterPro" id="IPR055560">
    <property type="entry name" value="DUF7136"/>
</dbReference>
<proteinExistence type="predicted"/>
<evidence type="ECO:0000313" key="4">
    <source>
        <dbReference type="EMBL" id="KAG7289906.1"/>
    </source>
</evidence>
<comment type="caution">
    <text evidence="4">The sequence shown here is derived from an EMBL/GenBank/DDBJ whole genome shotgun (WGS) entry which is preliminary data.</text>
</comment>
<keyword evidence="2" id="KW-0732">Signal</keyword>
<evidence type="ECO:0000256" key="1">
    <source>
        <dbReference type="SAM" id="MobiDB-lite"/>
    </source>
</evidence>
<evidence type="ECO:0000313" key="5">
    <source>
        <dbReference type="Proteomes" id="UP001197093"/>
    </source>
</evidence>
<feature type="compositionally biased region" description="Low complexity" evidence="1">
    <location>
        <begin position="244"/>
        <end position="259"/>
    </location>
</feature>
<dbReference type="Pfam" id="PF23584">
    <property type="entry name" value="DUF7136"/>
    <property type="match status" value="1"/>
</dbReference>
<gene>
    <name evidence="4" type="ORF">NEMBOFW57_006283</name>
</gene>
<evidence type="ECO:0000259" key="3">
    <source>
        <dbReference type="Pfam" id="PF23584"/>
    </source>
</evidence>
<keyword evidence="5" id="KW-1185">Reference proteome</keyword>
<dbReference type="EMBL" id="JAHCVI010000002">
    <property type="protein sequence ID" value="KAG7289906.1"/>
    <property type="molecule type" value="Genomic_DNA"/>
</dbReference>
<dbReference type="Proteomes" id="UP001197093">
    <property type="component" value="Unassembled WGS sequence"/>
</dbReference>
<protein>
    <recommendedName>
        <fullName evidence="3">DUF7136 domain-containing protein</fullName>
    </recommendedName>
</protein>
<feature type="signal peptide" evidence="2">
    <location>
        <begin position="1"/>
        <end position="19"/>
    </location>
</feature>
<organism evidence="4 5">
    <name type="scientific">Staphylotrichum longicolle</name>
    <dbReference type="NCBI Taxonomy" id="669026"/>
    <lineage>
        <taxon>Eukaryota</taxon>
        <taxon>Fungi</taxon>
        <taxon>Dikarya</taxon>
        <taxon>Ascomycota</taxon>
        <taxon>Pezizomycotina</taxon>
        <taxon>Sordariomycetes</taxon>
        <taxon>Sordariomycetidae</taxon>
        <taxon>Sordariales</taxon>
        <taxon>Chaetomiaceae</taxon>
        <taxon>Staphylotrichum</taxon>
    </lineage>
</organism>
<dbReference type="AlphaFoldDB" id="A0AAD4I0F2"/>
<feature type="chain" id="PRO_5042231156" description="DUF7136 domain-containing protein" evidence="2">
    <location>
        <begin position="20"/>
        <end position="291"/>
    </location>
</feature>
<evidence type="ECO:0000256" key="2">
    <source>
        <dbReference type="SAM" id="SignalP"/>
    </source>
</evidence>
<feature type="domain" description="DUF7136" evidence="3">
    <location>
        <begin position="19"/>
        <end position="232"/>
    </location>
</feature>